<dbReference type="eggNOG" id="COG1235">
    <property type="taxonomic scope" value="Bacteria"/>
</dbReference>
<evidence type="ECO:0000256" key="4">
    <source>
        <dbReference type="ARBA" id="ARBA00022448"/>
    </source>
</evidence>
<dbReference type="InterPro" id="IPR036866">
    <property type="entry name" value="RibonucZ/Hydroxyglut_hydro"/>
</dbReference>
<keyword evidence="9" id="KW-1185">Reference proteome</keyword>
<dbReference type="STRING" id="631454.N177_1147"/>
<dbReference type="CDD" id="cd16274">
    <property type="entry name" value="PQQB-like_MBL-fold"/>
    <property type="match status" value="1"/>
</dbReference>
<dbReference type="GO" id="GO:0018189">
    <property type="term" value="P:pyrroloquinoline quinone biosynthetic process"/>
    <property type="evidence" value="ECO:0007669"/>
    <property type="project" value="UniProtKB-UniRule"/>
</dbReference>
<gene>
    <name evidence="6" type="primary">pqqB</name>
    <name evidence="8" type="ORF">N177_1147</name>
</gene>
<dbReference type="InterPro" id="IPR001279">
    <property type="entry name" value="Metallo-B-lactamas"/>
</dbReference>
<evidence type="ECO:0000256" key="5">
    <source>
        <dbReference type="ARBA" id="ARBA00022905"/>
    </source>
</evidence>
<organism evidence="8 9">
    <name type="scientific">Lutibaculum baratangense AMV1</name>
    <dbReference type="NCBI Taxonomy" id="631454"/>
    <lineage>
        <taxon>Bacteria</taxon>
        <taxon>Pseudomonadati</taxon>
        <taxon>Pseudomonadota</taxon>
        <taxon>Alphaproteobacteria</taxon>
        <taxon>Hyphomicrobiales</taxon>
        <taxon>Tepidamorphaceae</taxon>
        <taxon>Lutibaculum</taxon>
    </lineage>
</organism>
<dbReference type="EMBL" id="AWXZ01000017">
    <property type="protein sequence ID" value="ESR25812.1"/>
    <property type="molecule type" value="Genomic_DNA"/>
</dbReference>
<dbReference type="PATRIC" id="fig|631454.5.peg.1132"/>
<accession>V4R1F0</accession>
<proteinExistence type="inferred from homology"/>
<comment type="caution">
    <text evidence="8">The sequence shown here is derived from an EMBL/GenBank/DDBJ whole genome shotgun (WGS) entry which is preliminary data.</text>
</comment>
<feature type="domain" description="Metallo-beta-lactamase" evidence="7">
    <location>
        <begin position="58"/>
        <end position="274"/>
    </location>
</feature>
<dbReference type="HAMAP" id="MF_00653">
    <property type="entry name" value="PQQ_syn_PqqB"/>
    <property type="match status" value="1"/>
</dbReference>
<name>V4R1F0_9HYPH</name>
<evidence type="ECO:0000256" key="6">
    <source>
        <dbReference type="HAMAP-Rule" id="MF_00653"/>
    </source>
</evidence>
<sequence>MTSTPVGHLRVIVLGSAAGGGSPQWNCRCPVCSLAWAGDPRVPRRTQSSLAVSVDGRTWAILNCSPDIREQIGATQALWPTGEARHTPIGSVVLTNADVDHVAGLLSLRERSGLTLWATATTARYLRQNPIFSVLADDVVEWRTIEPEAAFAPLEALSVVPFLAPGKVPLYAEAGEVETDRRTEATVGLEVRAGDKRLVYLPGCALVDEDVLERAEGADALLFDGTVFTDDEMMSAGVGRKTGRRMGHVPISGDGGSLEAFAGSGIGRRIYIHINNTNPILIEGSPERLTVEAAGWVVAEDGMEIVP</sequence>
<reference evidence="8 9" key="1">
    <citation type="journal article" date="2014" name="Genome Announc.">
        <title>Draft Genome Sequence of Lutibaculum baratangense Strain AMV1T, Isolated from a Mud Volcano in Andamans, India.</title>
        <authorList>
            <person name="Singh A."/>
            <person name="Sreenivas A."/>
            <person name="Sathyanarayana Reddy G."/>
            <person name="Pinnaka A.K."/>
            <person name="Shivaji S."/>
        </authorList>
    </citation>
    <scope>NUCLEOTIDE SEQUENCE [LARGE SCALE GENOMIC DNA]</scope>
    <source>
        <strain evidence="8 9">AMV1</strain>
    </source>
</reference>
<keyword evidence="4 6" id="KW-0813">Transport</keyword>
<comment type="similarity">
    <text evidence="2 6">Belongs to the PqqB family.</text>
</comment>
<protein>
    <recommendedName>
        <fullName evidence="3 6">Coenzyme PQQ synthesis protein B</fullName>
    </recommendedName>
    <alternativeName>
        <fullName evidence="6">Pyrroloquinoline quinone biosynthesis protein B</fullName>
    </alternativeName>
</protein>
<evidence type="ECO:0000256" key="2">
    <source>
        <dbReference type="ARBA" id="ARBA00008481"/>
    </source>
</evidence>
<comment type="pathway">
    <text evidence="1 6">Cofactor biosynthesis; pyrroloquinoline quinone biosynthesis.</text>
</comment>
<evidence type="ECO:0000313" key="8">
    <source>
        <dbReference type="EMBL" id="ESR25812.1"/>
    </source>
</evidence>
<dbReference type="SUPFAM" id="SSF56281">
    <property type="entry name" value="Metallo-hydrolase/oxidoreductase"/>
    <property type="match status" value="1"/>
</dbReference>
<dbReference type="Pfam" id="PF12706">
    <property type="entry name" value="Lactamase_B_2"/>
    <property type="match status" value="1"/>
</dbReference>
<dbReference type="Gene3D" id="3.60.15.10">
    <property type="entry name" value="Ribonuclease Z/Hydroxyacylglutathione hydrolase-like"/>
    <property type="match status" value="1"/>
</dbReference>
<dbReference type="Proteomes" id="UP000017819">
    <property type="component" value="Unassembled WGS sequence"/>
</dbReference>
<evidence type="ECO:0000259" key="7">
    <source>
        <dbReference type="Pfam" id="PF12706"/>
    </source>
</evidence>
<dbReference type="UniPathway" id="UPA00539"/>
<dbReference type="AlphaFoldDB" id="V4R1F0"/>
<dbReference type="NCBIfam" id="TIGR02108">
    <property type="entry name" value="PQQ_syn_pqqB"/>
    <property type="match status" value="1"/>
</dbReference>
<evidence type="ECO:0000256" key="1">
    <source>
        <dbReference type="ARBA" id="ARBA00004886"/>
    </source>
</evidence>
<comment type="function">
    <text evidence="6">May be involved in the transport of PQQ or its precursor to the periplasm.</text>
</comment>
<evidence type="ECO:0000313" key="9">
    <source>
        <dbReference type="Proteomes" id="UP000017819"/>
    </source>
</evidence>
<keyword evidence="5 6" id="KW-0884">PQQ biosynthesis</keyword>
<dbReference type="InterPro" id="IPR011842">
    <property type="entry name" value="PQQ_synth_PqqB"/>
</dbReference>
<evidence type="ECO:0000256" key="3">
    <source>
        <dbReference type="ARBA" id="ARBA00015084"/>
    </source>
</evidence>